<evidence type="ECO:0000256" key="18">
    <source>
        <dbReference type="ARBA" id="ARBA00032624"/>
    </source>
</evidence>
<dbReference type="EMBL" id="CAEZVC010000086">
    <property type="protein sequence ID" value="CAB4628330.1"/>
    <property type="molecule type" value="Genomic_DNA"/>
</dbReference>
<dbReference type="EMBL" id="CAEZXY010000188">
    <property type="protein sequence ID" value="CAB4728083.1"/>
    <property type="molecule type" value="Genomic_DNA"/>
</dbReference>
<keyword evidence="13" id="KW-0520">NAD</keyword>
<dbReference type="Gene3D" id="3.40.50.10260">
    <property type="entry name" value="YjeF N-terminal domain"/>
    <property type="match status" value="2"/>
</dbReference>
<evidence type="ECO:0000256" key="17">
    <source>
        <dbReference type="ARBA" id="ARBA00025153"/>
    </source>
</evidence>
<protein>
    <recommendedName>
        <fullName evidence="4">ADP-dependent NAD(P)H-hydrate dehydratase</fullName>
        <ecNumber evidence="4">4.2.1.136</ecNumber>
    </recommendedName>
    <alternativeName>
        <fullName evidence="18">Nicotinamide nucleotide repair protein</fullName>
    </alternativeName>
</protein>
<dbReference type="Gene3D" id="3.40.1190.20">
    <property type="match status" value="1"/>
</dbReference>
<dbReference type="PANTHER" id="PTHR12592:SF0">
    <property type="entry name" value="ATP-DEPENDENT (S)-NAD(P)H-HYDRATE DEHYDRATASE"/>
    <property type="match status" value="1"/>
</dbReference>
<evidence type="ECO:0000256" key="2">
    <source>
        <dbReference type="ARBA" id="ARBA00006001"/>
    </source>
</evidence>
<keyword evidence="7" id="KW-0479">Metal-binding</keyword>
<keyword evidence="11" id="KW-0460">Magnesium</keyword>
<evidence type="ECO:0000256" key="8">
    <source>
        <dbReference type="ARBA" id="ARBA00022741"/>
    </source>
</evidence>
<evidence type="ECO:0000256" key="6">
    <source>
        <dbReference type="ARBA" id="ARBA00022679"/>
    </source>
</evidence>
<dbReference type="EC" id="4.2.1.136" evidence="4"/>
<dbReference type="Pfam" id="PF01256">
    <property type="entry name" value="Carb_kinase"/>
    <property type="match status" value="1"/>
</dbReference>
<dbReference type="HAMAP" id="MF_01965">
    <property type="entry name" value="NADHX_dehydratase"/>
    <property type="match status" value="1"/>
</dbReference>
<dbReference type="EMBL" id="CAEZTY010000044">
    <property type="protein sequence ID" value="CAB4588719.1"/>
    <property type="molecule type" value="Genomic_DNA"/>
</dbReference>
<dbReference type="InterPro" id="IPR004443">
    <property type="entry name" value="YjeF_N_dom"/>
</dbReference>
<dbReference type="GO" id="GO:0006633">
    <property type="term" value="P:fatty acid biosynthetic process"/>
    <property type="evidence" value="ECO:0007669"/>
    <property type="project" value="UniProtKB-KW"/>
</dbReference>
<evidence type="ECO:0000313" key="29">
    <source>
        <dbReference type="EMBL" id="CAB4967095.1"/>
    </source>
</evidence>
<evidence type="ECO:0000256" key="19">
    <source>
        <dbReference type="ARBA" id="ARBA00048238"/>
    </source>
</evidence>
<feature type="domain" description="YjeF N-terminal" evidence="22">
    <location>
        <begin position="159"/>
        <end position="327"/>
    </location>
</feature>
<keyword evidence="10" id="KW-0067">ATP-binding</keyword>
<dbReference type="PROSITE" id="PS01050">
    <property type="entry name" value="YJEF_C_2"/>
    <property type="match status" value="1"/>
</dbReference>
<dbReference type="EMBL" id="CAESAL010000080">
    <property type="protein sequence ID" value="CAB4345840.1"/>
    <property type="molecule type" value="Genomic_DNA"/>
</dbReference>
<comment type="function">
    <text evidence="17">Bifunctional enzyme that catalyzes the epimerization of the S- and R-forms of NAD(P)HX and the dehydration of the S-form of NAD(P)HX at the expense of ADP, which is converted to AMP. This allows the repair of both epimers of NAD(P)HX, a damaged form of NAD(P)H that is a result of enzymatic or heat-dependent hydration.</text>
</comment>
<comment type="similarity">
    <text evidence="3">In the C-terminal section; belongs to the NnrD/CARKD family.</text>
</comment>
<dbReference type="GO" id="GO:0110051">
    <property type="term" value="P:metabolite repair"/>
    <property type="evidence" value="ECO:0007669"/>
    <property type="project" value="TreeGrafter"/>
</dbReference>
<proteinExistence type="inferred from homology"/>
<organism evidence="24">
    <name type="scientific">freshwater metagenome</name>
    <dbReference type="NCBI Taxonomy" id="449393"/>
    <lineage>
        <taxon>unclassified sequences</taxon>
        <taxon>metagenomes</taxon>
        <taxon>ecological metagenomes</taxon>
    </lineage>
</organism>
<dbReference type="HAMAP" id="MF_01966">
    <property type="entry name" value="NADHX_epimerase"/>
    <property type="match status" value="1"/>
</dbReference>
<dbReference type="SUPFAM" id="SSF56214">
    <property type="entry name" value="4'-phosphopantetheinyl transferase"/>
    <property type="match status" value="1"/>
</dbReference>
<dbReference type="SUPFAM" id="SSF64153">
    <property type="entry name" value="YjeF N-terminal domain-like"/>
    <property type="match status" value="1"/>
</dbReference>
<keyword evidence="14" id="KW-0443">Lipid metabolism</keyword>
<evidence type="ECO:0000256" key="1">
    <source>
        <dbReference type="ARBA" id="ARBA00001958"/>
    </source>
</evidence>
<evidence type="ECO:0000256" key="4">
    <source>
        <dbReference type="ARBA" id="ARBA00013129"/>
    </source>
</evidence>
<evidence type="ECO:0000313" key="23">
    <source>
        <dbReference type="EMBL" id="CAB4345840.1"/>
    </source>
</evidence>
<dbReference type="AlphaFoldDB" id="A0A6J6APR7"/>
<evidence type="ECO:0000313" key="26">
    <source>
        <dbReference type="EMBL" id="CAB4628330.1"/>
    </source>
</evidence>
<dbReference type="GO" id="GO:0000287">
    <property type="term" value="F:magnesium ion binding"/>
    <property type="evidence" value="ECO:0007669"/>
    <property type="project" value="InterPro"/>
</dbReference>
<dbReference type="InterPro" id="IPR002582">
    <property type="entry name" value="ACPS"/>
</dbReference>
<sequence length="603" mass="61505">MIIGIGNDLVDLDRFRRVLERRAGLVEKLFTESEREYALRRTDPTERFAVRFAAKEAVLKAMGVGIGAVDWHDIEVRRDEDGQPSVALSGRASTLATQLGIEGWRLTLSHSAIVAQAVVVALGPERSVAALGPAGAQSLPHPDAIDGGGLVPIVTPSEMNEIDQLAPEPVEVLIDRAGGAVARAALEMLGGAYGRRVVVLAGRGNNGNDGRNAAERLRTHGVRVTVIDAADAPEVLPDCDLVIDAAYGTGFRGEWNAPIVAPGSLVLAVDIPSGVDGLTGSRVGDVLDADATITFAALKPGNVFGDGLACSGALTVAEIGLDTRSASAHLVGAAAVASWIPEPAIDAHKWQSAVWVVAGSPGMGGAAALSSGAAARTGAGYVRVSTPGGATAEMPLETVRVDIAAEGWSKEVIADLGRFDSLVIGNGLGIADAAKEQIRQVVAAATGRGLPTVVDADGLTALGTDVSRFVSELTVLTPHDGEFARLAGHAMGEDRIAEARALAAASGAVVLLKGRTTVVAAPDGEVLVSIAGDQRLATAGTGDVLAGIIGALLACGVDPLRAAAGGAFLHGRAGALGWRRGLVAGDVIAHLPAVLDDLTFLRP</sequence>
<dbReference type="GO" id="GO:0008897">
    <property type="term" value="F:holo-[acyl-carrier-protein] synthase activity"/>
    <property type="evidence" value="ECO:0007669"/>
    <property type="project" value="InterPro"/>
</dbReference>
<comment type="similarity">
    <text evidence="2">In the N-terminal section; belongs to the NnrE/AIBP family.</text>
</comment>
<evidence type="ECO:0000256" key="13">
    <source>
        <dbReference type="ARBA" id="ARBA00023027"/>
    </source>
</evidence>
<name>A0A6J6APR7_9ZZZZ</name>
<keyword evidence="9" id="KW-0276">Fatty acid metabolism</keyword>
<dbReference type="NCBIfam" id="TIGR00196">
    <property type="entry name" value="yjeF_cterm"/>
    <property type="match status" value="1"/>
</dbReference>
<dbReference type="GO" id="GO:0052855">
    <property type="term" value="F:ADP-dependent NAD(P)H-hydrate dehydratase activity"/>
    <property type="evidence" value="ECO:0007669"/>
    <property type="project" value="UniProtKB-EC"/>
</dbReference>
<comment type="cofactor">
    <cofactor evidence="1">
        <name>K(+)</name>
        <dbReference type="ChEBI" id="CHEBI:29103"/>
    </cofactor>
</comment>
<evidence type="ECO:0000313" key="27">
    <source>
        <dbReference type="EMBL" id="CAB4728083.1"/>
    </source>
</evidence>
<evidence type="ECO:0000256" key="11">
    <source>
        <dbReference type="ARBA" id="ARBA00022842"/>
    </source>
</evidence>
<evidence type="ECO:0000256" key="3">
    <source>
        <dbReference type="ARBA" id="ARBA00009524"/>
    </source>
</evidence>
<comment type="catalytic activity">
    <reaction evidence="20">
        <text>(6S)-NADPHX + ADP = AMP + phosphate + NADPH + H(+)</text>
        <dbReference type="Rhea" id="RHEA:32235"/>
        <dbReference type="ChEBI" id="CHEBI:15378"/>
        <dbReference type="ChEBI" id="CHEBI:43474"/>
        <dbReference type="ChEBI" id="CHEBI:57783"/>
        <dbReference type="ChEBI" id="CHEBI:64076"/>
        <dbReference type="ChEBI" id="CHEBI:456215"/>
        <dbReference type="ChEBI" id="CHEBI:456216"/>
        <dbReference type="EC" id="4.2.1.136"/>
    </reaction>
</comment>
<dbReference type="Gene3D" id="3.90.470.20">
    <property type="entry name" value="4'-phosphopantetheinyl transferase domain"/>
    <property type="match status" value="1"/>
</dbReference>
<evidence type="ECO:0000256" key="7">
    <source>
        <dbReference type="ARBA" id="ARBA00022723"/>
    </source>
</evidence>
<evidence type="ECO:0000313" key="28">
    <source>
        <dbReference type="EMBL" id="CAB4786760.1"/>
    </source>
</evidence>
<dbReference type="InterPro" id="IPR029056">
    <property type="entry name" value="Ribokinase-like"/>
</dbReference>
<keyword evidence="16" id="KW-0456">Lyase</keyword>
<gene>
    <name evidence="25" type="ORF">UFOPK1762_01198</name>
    <name evidence="26" type="ORF">UFOPK1906_01296</name>
    <name evidence="27" type="ORF">UFOPK2624_02151</name>
    <name evidence="28" type="ORF">UFOPK2969_00460</name>
    <name evidence="23" type="ORF">UFOPK3331_01635</name>
    <name evidence="29" type="ORF">UFOPK3785_02099</name>
    <name evidence="24" type="ORF">UFOPK4201_01701</name>
</gene>
<dbReference type="InterPro" id="IPR000631">
    <property type="entry name" value="CARKD"/>
</dbReference>
<keyword evidence="5" id="KW-0444">Lipid biosynthesis</keyword>
<dbReference type="Pfam" id="PF03853">
    <property type="entry name" value="YjeF_N"/>
    <property type="match status" value="2"/>
</dbReference>
<dbReference type="PROSITE" id="PS51383">
    <property type="entry name" value="YJEF_C_3"/>
    <property type="match status" value="1"/>
</dbReference>
<evidence type="ECO:0000256" key="14">
    <source>
        <dbReference type="ARBA" id="ARBA00023098"/>
    </source>
</evidence>
<dbReference type="EMBL" id="CAFAAD010000023">
    <property type="protein sequence ID" value="CAB4786760.1"/>
    <property type="molecule type" value="Genomic_DNA"/>
</dbReference>
<accession>A0A6J6APR7</accession>
<dbReference type="NCBIfam" id="TIGR00516">
    <property type="entry name" value="acpS"/>
    <property type="match status" value="1"/>
</dbReference>
<dbReference type="Pfam" id="PF01648">
    <property type="entry name" value="ACPS"/>
    <property type="match status" value="1"/>
</dbReference>
<evidence type="ECO:0000256" key="15">
    <source>
        <dbReference type="ARBA" id="ARBA00023160"/>
    </source>
</evidence>
<reference evidence="24" key="1">
    <citation type="submission" date="2020-05" db="EMBL/GenBank/DDBJ databases">
        <authorList>
            <person name="Chiriac C."/>
            <person name="Salcher M."/>
            <person name="Ghai R."/>
            <person name="Kavagutti S V."/>
        </authorList>
    </citation>
    <scope>NUCLEOTIDE SEQUENCE</scope>
</reference>
<evidence type="ECO:0000313" key="25">
    <source>
        <dbReference type="EMBL" id="CAB4588719.1"/>
    </source>
</evidence>
<dbReference type="InterPro" id="IPR017953">
    <property type="entry name" value="Carbohydrate_kinase_pred_CS"/>
</dbReference>
<dbReference type="InterPro" id="IPR037143">
    <property type="entry name" value="4-PPantetheinyl_Trfase_dom_sf"/>
</dbReference>
<dbReference type="PROSITE" id="PS51385">
    <property type="entry name" value="YJEF_N"/>
    <property type="match status" value="1"/>
</dbReference>
<feature type="domain" description="YjeF C-terminal" evidence="21">
    <location>
        <begin position="332"/>
        <end position="598"/>
    </location>
</feature>
<evidence type="ECO:0000256" key="9">
    <source>
        <dbReference type="ARBA" id="ARBA00022832"/>
    </source>
</evidence>
<keyword evidence="6" id="KW-0808">Transferase</keyword>
<evidence type="ECO:0000256" key="12">
    <source>
        <dbReference type="ARBA" id="ARBA00022857"/>
    </source>
</evidence>
<evidence type="ECO:0000256" key="10">
    <source>
        <dbReference type="ARBA" id="ARBA00022840"/>
    </source>
</evidence>
<dbReference type="PANTHER" id="PTHR12592">
    <property type="entry name" value="ATP-DEPENDENT (S)-NAD(P)H-HYDRATE DEHYDRATASE FAMILY MEMBER"/>
    <property type="match status" value="1"/>
</dbReference>
<evidence type="ECO:0000256" key="5">
    <source>
        <dbReference type="ARBA" id="ARBA00022516"/>
    </source>
</evidence>
<evidence type="ECO:0000313" key="24">
    <source>
        <dbReference type="EMBL" id="CAB4372654.1"/>
    </source>
</evidence>
<dbReference type="GO" id="GO:0052856">
    <property type="term" value="F:NAD(P)HX epimerase activity"/>
    <property type="evidence" value="ECO:0007669"/>
    <property type="project" value="TreeGrafter"/>
</dbReference>
<dbReference type="InterPro" id="IPR004568">
    <property type="entry name" value="Ppantetheine-prot_Trfase_dom"/>
</dbReference>
<evidence type="ECO:0000256" key="16">
    <source>
        <dbReference type="ARBA" id="ARBA00023239"/>
    </source>
</evidence>
<dbReference type="InterPro" id="IPR008278">
    <property type="entry name" value="4-PPantetheinyl_Trfase_dom"/>
</dbReference>
<dbReference type="SUPFAM" id="SSF53613">
    <property type="entry name" value="Ribokinase-like"/>
    <property type="match status" value="1"/>
</dbReference>
<keyword evidence="12" id="KW-0521">NADP</keyword>
<comment type="catalytic activity">
    <reaction evidence="19">
        <text>(6S)-NADHX + ADP = AMP + phosphate + NADH + H(+)</text>
        <dbReference type="Rhea" id="RHEA:32223"/>
        <dbReference type="ChEBI" id="CHEBI:15378"/>
        <dbReference type="ChEBI" id="CHEBI:43474"/>
        <dbReference type="ChEBI" id="CHEBI:57945"/>
        <dbReference type="ChEBI" id="CHEBI:64074"/>
        <dbReference type="ChEBI" id="CHEBI:456215"/>
        <dbReference type="ChEBI" id="CHEBI:456216"/>
        <dbReference type="EC" id="4.2.1.136"/>
    </reaction>
</comment>
<dbReference type="NCBIfam" id="NF000832">
    <property type="entry name" value="PRK00070.3-2"/>
    <property type="match status" value="1"/>
</dbReference>
<dbReference type="NCBIfam" id="TIGR00556">
    <property type="entry name" value="pantethn_trn"/>
    <property type="match status" value="1"/>
</dbReference>
<keyword evidence="8" id="KW-0547">Nucleotide-binding</keyword>
<evidence type="ECO:0000259" key="22">
    <source>
        <dbReference type="PROSITE" id="PS51385"/>
    </source>
</evidence>
<dbReference type="EMBL" id="CAFBNJ010000195">
    <property type="protein sequence ID" value="CAB4967095.1"/>
    <property type="molecule type" value="Genomic_DNA"/>
</dbReference>
<dbReference type="GO" id="GO:0005524">
    <property type="term" value="F:ATP binding"/>
    <property type="evidence" value="ECO:0007669"/>
    <property type="project" value="UniProtKB-KW"/>
</dbReference>
<evidence type="ECO:0000256" key="20">
    <source>
        <dbReference type="ARBA" id="ARBA00049209"/>
    </source>
</evidence>
<dbReference type="CDD" id="cd01171">
    <property type="entry name" value="YXKO-related"/>
    <property type="match status" value="1"/>
</dbReference>
<dbReference type="EMBL" id="CAEUNJ010000093">
    <property type="protein sequence ID" value="CAB4372654.1"/>
    <property type="molecule type" value="Genomic_DNA"/>
</dbReference>
<dbReference type="HAMAP" id="MF_00101">
    <property type="entry name" value="AcpS"/>
    <property type="match status" value="1"/>
</dbReference>
<dbReference type="InterPro" id="IPR036652">
    <property type="entry name" value="YjeF_N_dom_sf"/>
</dbReference>
<keyword evidence="15" id="KW-0275">Fatty acid biosynthesis</keyword>
<evidence type="ECO:0000259" key="21">
    <source>
        <dbReference type="PROSITE" id="PS51383"/>
    </source>
</evidence>